<feature type="region of interest" description="Disordered" evidence="3">
    <location>
        <begin position="320"/>
        <end position="343"/>
    </location>
</feature>
<feature type="compositionally biased region" description="Low complexity" evidence="3">
    <location>
        <begin position="279"/>
        <end position="292"/>
    </location>
</feature>
<dbReference type="GO" id="GO:0032259">
    <property type="term" value="P:methylation"/>
    <property type="evidence" value="ECO:0007669"/>
    <property type="project" value="InterPro"/>
</dbReference>
<dbReference type="Proteomes" id="UP000653454">
    <property type="component" value="Unassembled WGS sequence"/>
</dbReference>
<dbReference type="GO" id="GO:0004867">
    <property type="term" value="F:serine-type endopeptidase inhibitor activity"/>
    <property type="evidence" value="ECO:0007669"/>
    <property type="project" value="UniProtKB-KW"/>
</dbReference>
<dbReference type="Gene3D" id="2.30.39.10">
    <property type="entry name" value="Alpha-1-antitrypsin, domain 1"/>
    <property type="match status" value="1"/>
</dbReference>
<evidence type="ECO:0000256" key="4">
    <source>
        <dbReference type="SAM" id="SignalP"/>
    </source>
</evidence>
<evidence type="ECO:0000259" key="5">
    <source>
        <dbReference type="Pfam" id="PF00079"/>
    </source>
</evidence>
<dbReference type="InterPro" id="IPR036186">
    <property type="entry name" value="Serpin_sf"/>
</dbReference>
<feature type="region of interest" description="Disordered" evidence="3">
    <location>
        <begin position="272"/>
        <end position="292"/>
    </location>
</feature>
<evidence type="ECO:0000256" key="1">
    <source>
        <dbReference type="ARBA" id="ARBA00022690"/>
    </source>
</evidence>
<organism evidence="6 7">
    <name type="scientific">Plutella xylostella</name>
    <name type="common">Diamondback moth</name>
    <name type="synonym">Plutella maculipennis</name>
    <dbReference type="NCBI Taxonomy" id="51655"/>
    <lineage>
        <taxon>Eukaryota</taxon>
        <taxon>Metazoa</taxon>
        <taxon>Ecdysozoa</taxon>
        <taxon>Arthropoda</taxon>
        <taxon>Hexapoda</taxon>
        <taxon>Insecta</taxon>
        <taxon>Pterygota</taxon>
        <taxon>Neoptera</taxon>
        <taxon>Endopterygota</taxon>
        <taxon>Lepidoptera</taxon>
        <taxon>Glossata</taxon>
        <taxon>Ditrysia</taxon>
        <taxon>Yponomeutoidea</taxon>
        <taxon>Plutellidae</taxon>
        <taxon>Plutella</taxon>
    </lineage>
</organism>
<dbReference type="PROSITE" id="PS00092">
    <property type="entry name" value="N6_MTASE"/>
    <property type="match status" value="1"/>
</dbReference>
<keyword evidence="7" id="KW-1185">Reference proteome</keyword>
<evidence type="ECO:0000313" key="7">
    <source>
        <dbReference type="Proteomes" id="UP000653454"/>
    </source>
</evidence>
<dbReference type="InterPro" id="IPR023796">
    <property type="entry name" value="Serpin_dom"/>
</dbReference>
<evidence type="ECO:0000313" key="6">
    <source>
        <dbReference type="EMBL" id="CAG9107226.1"/>
    </source>
</evidence>
<accession>A0A8S4DZ37</accession>
<dbReference type="InterPro" id="IPR002052">
    <property type="entry name" value="DNA_methylase_N6_adenine_CS"/>
</dbReference>
<feature type="domain" description="Serpin" evidence="5">
    <location>
        <begin position="457"/>
        <end position="647"/>
    </location>
</feature>
<dbReference type="EMBL" id="CAJHNJ030000010">
    <property type="protein sequence ID" value="CAG9107226.1"/>
    <property type="molecule type" value="Genomic_DNA"/>
</dbReference>
<dbReference type="InterPro" id="IPR042178">
    <property type="entry name" value="Serpin_sf_1"/>
</dbReference>
<dbReference type="GO" id="GO:0005615">
    <property type="term" value="C:extracellular space"/>
    <property type="evidence" value="ECO:0007669"/>
    <property type="project" value="InterPro"/>
</dbReference>
<name>A0A8S4DZ37_PLUXY</name>
<feature type="region of interest" description="Disordered" evidence="3">
    <location>
        <begin position="163"/>
        <end position="229"/>
    </location>
</feature>
<reference evidence="6" key="1">
    <citation type="submission" date="2020-11" db="EMBL/GenBank/DDBJ databases">
        <authorList>
            <person name="Whiteford S."/>
        </authorList>
    </citation>
    <scope>NUCLEOTIDE SEQUENCE</scope>
</reference>
<feature type="chain" id="PRO_5035918165" evidence="4">
    <location>
        <begin position="28"/>
        <end position="653"/>
    </location>
</feature>
<protein>
    <submittedName>
        <fullName evidence="6">(diamondback moth) hypothetical protein</fullName>
    </submittedName>
</protein>
<dbReference type="GO" id="GO:0003676">
    <property type="term" value="F:nucleic acid binding"/>
    <property type="evidence" value="ECO:0007669"/>
    <property type="project" value="InterPro"/>
</dbReference>
<feature type="compositionally biased region" description="Low complexity" evidence="3">
    <location>
        <begin position="181"/>
        <end position="202"/>
    </location>
</feature>
<dbReference type="Pfam" id="PF00079">
    <property type="entry name" value="Serpin"/>
    <property type="match status" value="1"/>
</dbReference>
<comment type="caution">
    <text evidence="6">The sequence shown here is derived from an EMBL/GenBank/DDBJ whole genome shotgun (WGS) entry which is preliminary data.</text>
</comment>
<keyword evidence="1" id="KW-0646">Protease inhibitor</keyword>
<evidence type="ECO:0000256" key="3">
    <source>
        <dbReference type="SAM" id="MobiDB-lite"/>
    </source>
</evidence>
<dbReference type="SUPFAM" id="SSF56574">
    <property type="entry name" value="Serpins"/>
    <property type="match status" value="1"/>
</dbReference>
<feature type="compositionally biased region" description="Low complexity" evidence="3">
    <location>
        <begin position="383"/>
        <end position="393"/>
    </location>
</feature>
<dbReference type="AlphaFoldDB" id="A0A8S4DZ37"/>
<feature type="signal peptide" evidence="4">
    <location>
        <begin position="1"/>
        <end position="27"/>
    </location>
</feature>
<dbReference type="PANTHER" id="PTHR11461:SF130">
    <property type="entry name" value="SERPIN 85F"/>
    <property type="match status" value="1"/>
</dbReference>
<sequence length="653" mass="71736">MRAHGRITARAAPRLLCLFALFTATATTDYGVPIEIQLWDTGRTPLAHMVDVTNEFGLKVLAEHNFLNENNIAFSPYGLTGILVALYEGVDGECSFQIQRGMQLPWNRNVMRIGFRDIHRTLKTYFVPEEGFLAGLALNNENVTFNDSYKKILRFYGFDLEKPGSSTVPPQTNNTAATEMPATAGATPTSAGTTPTQETTTPAPAPEQPTREETTPNPNAETISDVDVRIPTTTAAPSSAVNAELGPVTDTTTVAPSTATEQAATAELVTETMPPAPPTMTEAARTETDGTTTESMTMTMAMETAMLSTNSETTTVTSMASEQETTVASTQITTTTSGTTVRDLPTTTSAQELVEATDASNIDAEPLLMMPESTTAASDPMESTDVTEATTDTETIPTTTEKTVTNPIDSKLETLERRKKSIVDFILTNPPYVDDYLIYRSYDIPPEGPTLSFDGSDQMFLANGLKKIQVSYMHYDTILEHAYLPHLDAAALRLPLDSDRYYLLVVLPTQRGPEALGRLVARMARESDLRDVHAAMTPRRVRAVVPSFTVKGHVTLTTDLQKLGIRDVFEPRQRDFTPMTSQGHVYVRSVEQAVSVAIRKYRHDDQKRNRYVANRHPVQFSATYPFVYFVMDASIHVCLMAGKMVDPLNSRIL</sequence>
<evidence type="ECO:0000256" key="2">
    <source>
        <dbReference type="ARBA" id="ARBA00022900"/>
    </source>
</evidence>
<dbReference type="InterPro" id="IPR042185">
    <property type="entry name" value="Serpin_sf_2"/>
</dbReference>
<dbReference type="GO" id="GO:0008168">
    <property type="term" value="F:methyltransferase activity"/>
    <property type="evidence" value="ECO:0007669"/>
    <property type="project" value="InterPro"/>
</dbReference>
<keyword evidence="4" id="KW-0732">Signal</keyword>
<dbReference type="PANTHER" id="PTHR11461">
    <property type="entry name" value="SERINE PROTEASE INHIBITOR, SERPIN"/>
    <property type="match status" value="1"/>
</dbReference>
<gene>
    <name evidence="6" type="ORF">PLXY2_LOCUS3726</name>
</gene>
<feature type="compositionally biased region" description="Low complexity" evidence="3">
    <location>
        <begin position="325"/>
        <end position="340"/>
    </location>
</feature>
<proteinExistence type="predicted"/>
<feature type="region of interest" description="Disordered" evidence="3">
    <location>
        <begin position="374"/>
        <end position="393"/>
    </location>
</feature>
<keyword evidence="2" id="KW-0722">Serine protease inhibitor</keyword>
<feature type="compositionally biased region" description="Polar residues" evidence="3">
    <location>
        <begin position="164"/>
        <end position="177"/>
    </location>
</feature>
<dbReference type="InterPro" id="IPR000215">
    <property type="entry name" value="Serpin_fam"/>
</dbReference>
<dbReference type="Gene3D" id="3.30.497.10">
    <property type="entry name" value="Antithrombin, subunit I, domain 2"/>
    <property type="match status" value="2"/>
</dbReference>